<evidence type="ECO:0000313" key="2">
    <source>
        <dbReference type="Proteomes" id="UP001527052"/>
    </source>
</evidence>
<dbReference type="RefSeq" id="WP_268639048.1">
    <property type="nucleotide sequence ID" value="NZ_JAMDLZ010000040.1"/>
</dbReference>
<proteinExistence type="predicted"/>
<accession>A0ABT4EXP4</accession>
<dbReference type="Proteomes" id="UP001527052">
    <property type="component" value="Unassembled WGS sequence"/>
</dbReference>
<name>A0ABT4EXP4_9BACI</name>
<gene>
    <name evidence="1" type="ORF">M5W82_19360</name>
</gene>
<evidence type="ECO:0000313" key="1">
    <source>
        <dbReference type="EMBL" id="MCY9549046.1"/>
    </source>
</evidence>
<protein>
    <submittedName>
        <fullName evidence="1">Uncharacterized protein</fullName>
    </submittedName>
</protein>
<reference evidence="1 2" key="1">
    <citation type="submission" date="2022-05" db="EMBL/GenBank/DDBJ databases">
        <title>Genome Sequencing of Bee-Associated Microbes.</title>
        <authorList>
            <person name="Dunlap C."/>
        </authorList>
    </citation>
    <scope>NUCLEOTIDE SEQUENCE [LARGE SCALE GENOMIC DNA]</scope>
    <source>
        <strain evidence="1 2">NRRL BD-083</strain>
    </source>
</reference>
<keyword evidence="2" id="KW-1185">Reference proteome</keyword>
<sequence length="54" mass="6248">MIQNEYADSKENLFYKNGYISGDNPGYYEVYTIDENGEERYIVVVNVKTGSYHG</sequence>
<organism evidence="1 2">
    <name type="scientific">Lysinibacillus xylanilyticus</name>
    <dbReference type="NCBI Taxonomy" id="582475"/>
    <lineage>
        <taxon>Bacteria</taxon>
        <taxon>Bacillati</taxon>
        <taxon>Bacillota</taxon>
        <taxon>Bacilli</taxon>
        <taxon>Bacillales</taxon>
        <taxon>Bacillaceae</taxon>
        <taxon>Lysinibacillus</taxon>
    </lineage>
</organism>
<dbReference type="EMBL" id="JAMDLZ010000040">
    <property type="protein sequence ID" value="MCY9549046.1"/>
    <property type="molecule type" value="Genomic_DNA"/>
</dbReference>
<comment type="caution">
    <text evidence="1">The sequence shown here is derived from an EMBL/GenBank/DDBJ whole genome shotgun (WGS) entry which is preliminary data.</text>
</comment>